<dbReference type="EMBL" id="MN740793">
    <property type="protein sequence ID" value="QHU11985.1"/>
    <property type="molecule type" value="Genomic_DNA"/>
</dbReference>
<accession>A0A6C0K1Q3</accession>
<dbReference type="AlphaFoldDB" id="A0A6C0K1Q3"/>
<sequence>MSETNIITWGTNAGMTFEQIFQENIGWCLWTRDRHEKSPLARSIIFCDWLDSKLQELDNSLIIPPSINVSHLAKIIDRSPSFLKLLNGCSPVHSFFSNQIKWSRPAQVPPNLFGVFIDYVLRHYISSQIGQPFIDRRAEIFAVDLDDSENDCDFVFCKENGNPIRPKRVCVSYKVVKQSTETKLVLRELFYTSTAHTAFWGEGYHEKIDYDDSFLPLQVFDIITQNLEIVIKKTPLLLNPIVGNANLGINGDADLITGEEIIDFKTSMNEPATKDFIQLYLYAVLYYKNTGKYIKTLTVLNPLMMCNWTIDISNWNGYEEVIDWINKRKK</sequence>
<organism evidence="1">
    <name type="scientific">viral metagenome</name>
    <dbReference type="NCBI Taxonomy" id="1070528"/>
    <lineage>
        <taxon>unclassified sequences</taxon>
        <taxon>metagenomes</taxon>
        <taxon>organismal metagenomes</taxon>
    </lineage>
</organism>
<dbReference type="InterPro" id="IPR011604">
    <property type="entry name" value="PDDEXK-like_dom_sf"/>
</dbReference>
<name>A0A6C0K1Q3_9ZZZZ</name>
<evidence type="ECO:0000313" key="1">
    <source>
        <dbReference type="EMBL" id="QHU11985.1"/>
    </source>
</evidence>
<dbReference type="Gene3D" id="3.90.320.10">
    <property type="match status" value="1"/>
</dbReference>
<protein>
    <recommendedName>
        <fullName evidence="2">PD-(D/E)XK endonuclease-like domain-containing protein</fullName>
    </recommendedName>
</protein>
<proteinExistence type="predicted"/>
<reference evidence="1" key="1">
    <citation type="journal article" date="2020" name="Nature">
        <title>Giant virus diversity and host interactions through global metagenomics.</title>
        <authorList>
            <person name="Schulz F."/>
            <person name="Roux S."/>
            <person name="Paez-Espino D."/>
            <person name="Jungbluth S."/>
            <person name="Walsh D.A."/>
            <person name="Denef V.J."/>
            <person name="McMahon K.D."/>
            <person name="Konstantinidis K.T."/>
            <person name="Eloe-Fadrosh E.A."/>
            <person name="Kyrpides N.C."/>
            <person name="Woyke T."/>
        </authorList>
    </citation>
    <scope>NUCLEOTIDE SEQUENCE</scope>
    <source>
        <strain evidence="1">GVMAG-S-1101169-75</strain>
    </source>
</reference>
<evidence type="ECO:0008006" key="2">
    <source>
        <dbReference type="Google" id="ProtNLM"/>
    </source>
</evidence>